<organism evidence="15 16">
    <name type="scientific">Geoalkalibacter ferrihydriticus DSM 17813</name>
    <dbReference type="NCBI Taxonomy" id="1121915"/>
    <lineage>
        <taxon>Bacteria</taxon>
        <taxon>Pseudomonadati</taxon>
        <taxon>Thermodesulfobacteriota</taxon>
        <taxon>Desulfuromonadia</taxon>
        <taxon>Desulfuromonadales</taxon>
        <taxon>Geoalkalibacteraceae</taxon>
        <taxon>Geoalkalibacter</taxon>
    </lineage>
</organism>
<name>A0A0C2HZH3_9BACT</name>
<evidence type="ECO:0000256" key="3">
    <source>
        <dbReference type="ARBA" id="ARBA00010747"/>
    </source>
</evidence>
<evidence type="ECO:0000256" key="4">
    <source>
        <dbReference type="ARBA" id="ARBA00022448"/>
    </source>
</evidence>
<evidence type="ECO:0000256" key="8">
    <source>
        <dbReference type="ARBA" id="ARBA00022723"/>
    </source>
</evidence>
<dbReference type="PANTHER" id="PTHR30074">
    <property type="entry name" value="FORMATE DEHYDROGENASE, NITRATE-INDUCIBLE, CYTOCHROME B556 FDN SUBUNIT"/>
    <property type="match status" value="1"/>
</dbReference>
<keyword evidence="8" id="KW-0479">Metal-binding</keyword>
<reference evidence="15 16" key="1">
    <citation type="submission" date="2014-12" db="EMBL/GenBank/DDBJ databases">
        <title>Genomes of Geoalkalibacter ferrihydriticus and Geoalkalibacter subterraneus, two haloalkaliphilic metal-reducing members of the Geobacteraceae.</title>
        <authorList>
            <person name="Badalamenti J.P."/>
            <person name="Torres C.I."/>
            <person name="Krajmalnik-Brown R."/>
            <person name="Bond D.R."/>
        </authorList>
    </citation>
    <scope>NUCLEOTIDE SEQUENCE [LARGE SCALE GENOMIC DNA]</scope>
    <source>
        <strain evidence="15 16">DSM 17813</strain>
    </source>
</reference>
<proteinExistence type="inferred from homology"/>
<keyword evidence="9" id="KW-0249">Electron transport</keyword>
<dbReference type="NCBIfam" id="TIGR01583">
    <property type="entry name" value="formate-DH-gamm"/>
    <property type="match status" value="1"/>
</dbReference>
<dbReference type="GO" id="GO:0009061">
    <property type="term" value="P:anaerobic respiration"/>
    <property type="evidence" value="ECO:0007669"/>
    <property type="project" value="TreeGrafter"/>
</dbReference>
<dbReference type="GO" id="GO:0022904">
    <property type="term" value="P:respiratory electron transport chain"/>
    <property type="evidence" value="ECO:0007669"/>
    <property type="project" value="InterPro"/>
</dbReference>
<comment type="cofactor">
    <cofactor evidence="1">
        <name>heme</name>
        <dbReference type="ChEBI" id="CHEBI:30413"/>
    </cofactor>
</comment>
<feature type="transmembrane region" description="Helical" evidence="13">
    <location>
        <begin position="14"/>
        <end position="34"/>
    </location>
</feature>
<dbReference type="EMBL" id="JWJD01000001">
    <property type="protein sequence ID" value="KIH78117.1"/>
    <property type="molecule type" value="Genomic_DNA"/>
</dbReference>
<dbReference type="GO" id="GO:0009326">
    <property type="term" value="C:formate dehydrogenase complex"/>
    <property type="evidence" value="ECO:0007669"/>
    <property type="project" value="InterPro"/>
</dbReference>
<evidence type="ECO:0000256" key="10">
    <source>
        <dbReference type="ARBA" id="ARBA00022989"/>
    </source>
</evidence>
<accession>A0A0C2HZH3</accession>
<evidence type="ECO:0000256" key="6">
    <source>
        <dbReference type="ARBA" id="ARBA00022617"/>
    </source>
</evidence>
<feature type="transmembrane region" description="Helical" evidence="13">
    <location>
        <begin position="147"/>
        <end position="167"/>
    </location>
</feature>
<dbReference type="GO" id="GO:0046872">
    <property type="term" value="F:metal ion binding"/>
    <property type="evidence" value="ECO:0007669"/>
    <property type="project" value="UniProtKB-KW"/>
</dbReference>
<sequence length="203" mass="23232">MSRFVERFNVVERVLHWFMVVAFFLLVFTGLGLYAHTFYGYFDFFGGPHQSMLIHKWAGLVFFTSSLLLAFNHLKELFTFDQDDLLWMKKCGGYLSKGHEHIPQGKFNCGQKLFGVFSLFATLIMGLTGLVLWFADGLGRSLVQYSLLLHSLFFVLFVIAAIVHIYLTTLGNPGTISSMLYGTVTKSWAKMHASKWYRKVEKG</sequence>
<evidence type="ECO:0000256" key="7">
    <source>
        <dbReference type="ARBA" id="ARBA00022692"/>
    </source>
</evidence>
<dbReference type="GO" id="GO:0005886">
    <property type="term" value="C:plasma membrane"/>
    <property type="evidence" value="ECO:0007669"/>
    <property type="project" value="UniProtKB-SubCell"/>
</dbReference>
<protein>
    <submittedName>
        <fullName evidence="15">Formate dehydrogenase</fullName>
    </submittedName>
</protein>
<evidence type="ECO:0000256" key="9">
    <source>
        <dbReference type="ARBA" id="ARBA00022982"/>
    </source>
</evidence>
<dbReference type="InterPro" id="IPR006471">
    <property type="entry name" value="Formate_DH_gsu"/>
</dbReference>
<dbReference type="InterPro" id="IPR016174">
    <property type="entry name" value="Di-haem_cyt_TM"/>
</dbReference>
<keyword evidence="5" id="KW-1003">Cell membrane</keyword>
<comment type="caution">
    <text evidence="15">The sequence shown here is derived from an EMBL/GenBank/DDBJ whole genome shotgun (WGS) entry which is preliminary data.</text>
</comment>
<keyword evidence="16" id="KW-1185">Reference proteome</keyword>
<dbReference type="PANTHER" id="PTHR30074:SF6">
    <property type="entry name" value="FORMATE DEHYDROGENASE GAMMA SUBUNIT"/>
    <property type="match status" value="1"/>
</dbReference>
<keyword evidence="10 13" id="KW-1133">Transmembrane helix</keyword>
<feature type="domain" description="Cytochrome b561 bacterial/Ni-hydrogenase" evidence="14">
    <location>
        <begin position="7"/>
        <end position="182"/>
    </location>
</feature>
<evidence type="ECO:0000256" key="1">
    <source>
        <dbReference type="ARBA" id="ARBA00001971"/>
    </source>
</evidence>
<dbReference type="Pfam" id="PF01292">
    <property type="entry name" value="Ni_hydr_CYTB"/>
    <property type="match status" value="1"/>
</dbReference>
<dbReference type="InterPro" id="IPR011577">
    <property type="entry name" value="Cyt_b561_bac/Ni-Hgenase"/>
</dbReference>
<evidence type="ECO:0000256" key="12">
    <source>
        <dbReference type="ARBA" id="ARBA00023136"/>
    </source>
</evidence>
<comment type="subcellular location">
    <subcellularLocation>
        <location evidence="2">Cell membrane</location>
        <topology evidence="2">Multi-pass membrane protein</topology>
    </subcellularLocation>
</comment>
<dbReference type="GO" id="GO:0015944">
    <property type="term" value="P:formate oxidation"/>
    <property type="evidence" value="ECO:0007669"/>
    <property type="project" value="TreeGrafter"/>
</dbReference>
<evidence type="ECO:0000313" key="16">
    <source>
        <dbReference type="Proteomes" id="UP000035068"/>
    </source>
</evidence>
<keyword evidence="12 13" id="KW-0472">Membrane</keyword>
<dbReference type="Gene3D" id="1.20.950.20">
    <property type="entry name" value="Transmembrane di-heme cytochromes, Chain C"/>
    <property type="match status" value="1"/>
</dbReference>
<dbReference type="InterPro" id="IPR051817">
    <property type="entry name" value="FDH_cytochrome_b556_subunit"/>
</dbReference>
<keyword evidence="7 13" id="KW-0812">Transmembrane</keyword>
<dbReference type="AlphaFoldDB" id="A0A0C2HZH3"/>
<evidence type="ECO:0000256" key="5">
    <source>
        <dbReference type="ARBA" id="ARBA00022475"/>
    </source>
</evidence>
<keyword evidence="6" id="KW-0349">Heme</keyword>
<evidence type="ECO:0000256" key="2">
    <source>
        <dbReference type="ARBA" id="ARBA00004651"/>
    </source>
</evidence>
<dbReference type="SUPFAM" id="SSF81342">
    <property type="entry name" value="Transmembrane di-heme cytochromes"/>
    <property type="match status" value="1"/>
</dbReference>
<dbReference type="GO" id="GO:0036397">
    <property type="term" value="F:formate dehydrogenase (quinone) activity"/>
    <property type="evidence" value="ECO:0007669"/>
    <property type="project" value="TreeGrafter"/>
</dbReference>
<evidence type="ECO:0000313" key="15">
    <source>
        <dbReference type="EMBL" id="KIH78117.1"/>
    </source>
</evidence>
<gene>
    <name evidence="15" type="ORF">GFER_05955</name>
</gene>
<feature type="transmembrane region" description="Helical" evidence="13">
    <location>
        <begin position="54"/>
        <end position="71"/>
    </location>
</feature>
<evidence type="ECO:0000259" key="14">
    <source>
        <dbReference type="Pfam" id="PF01292"/>
    </source>
</evidence>
<keyword evidence="11" id="KW-0408">Iron</keyword>
<evidence type="ECO:0000256" key="13">
    <source>
        <dbReference type="SAM" id="Phobius"/>
    </source>
</evidence>
<dbReference type="GO" id="GO:0009055">
    <property type="term" value="F:electron transfer activity"/>
    <property type="evidence" value="ECO:0007669"/>
    <property type="project" value="InterPro"/>
</dbReference>
<evidence type="ECO:0000256" key="11">
    <source>
        <dbReference type="ARBA" id="ARBA00023004"/>
    </source>
</evidence>
<feature type="transmembrane region" description="Helical" evidence="13">
    <location>
        <begin position="113"/>
        <end position="135"/>
    </location>
</feature>
<dbReference type="Proteomes" id="UP000035068">
    <property type="component" value="Unassembled WGS sequence"/>
</dbReference>
<dbReference type="RefSeq" id="WP_040096939.1">
    <property type="nucleotide sequence ID" value="NZ_JWJD01000001.1"/>
</dbReference>
<comment type="similarity">
    <text evidence="3">Belongs to the formate dehydrogenase gamma subunit family.</text>
</comment>
<dbReference type="GO" id="GO:0008863">
    <property type="term" value="F:formate dehydrogenase (NAD+) activity"/>
    <property type="evidence" value="ECO:0007669"/>
    <property type="project" value="InterPro"/>
</dbReference>
<keyword evidence="4" id="KW-0813">Transport</keyword>